<evidence type="ECO:0000313" key="3">
    <source>
        <dbReference type="EMBL" id="RFU29637.1"/>
    </source>
</evidence>
<evidence type="ECO:0000256" key="1">
    <source>
        <dbReference type="ARBA" id="ARBA00023604"/>
    </source>
</evidence>
<dbReference type="PANTHER" id="PTHR34598">
    <property type="entry name" value="BLL6449 PROTEIN"/>
    <property type="match status" value="1"/>
</dbReference>
<comment type="caution">
    <text evidence="3">The sequence shown here is derived from an EMBL/GenBank/DDBJ whole genome shotgun (WGS) entry which is preliminary data.</text>
</comment>
<dbReference type="OrthoDB" id="412788at2759"/>
<feature type="region of interest" description="Disordered" evidence="2">
    <location>
        <begin position="1"/>
        <end position="26"/>
    </location>
</feature>
<comment type="similarity">
    <text evidence="1">Belongs to the asaB hydroxylase/desaturase family.</text>
</comment>
<sequence>MGSTEDVQPVGQFTHPVIDHDTKNNDPWQRPYFIPPRMGKLVPRSSPLIDIRPSISDPKYIPSHLLKTHGFGVVKHSSVLFEPPYVTQDLTAQTIAEVYYPEVRDLVKQTTGAKHVFMIGSVVRRGSRAPEEFKLPTGLRTAAVVSNGGRGEDKEIKSTEDSQYDKLGSRLQISLAKPIRIPHLDYTPLGARQAIRFQDQDIYNTALETGVIAAEDKICEHYSFSASSREADTLIAEQYNQNGKLGPRYTAYSIWRPLTKVERDPIALAPRMNSAIGCDDSDFVYWNYENRIPGPQELGGDFLKEGAMLGVRGESPVDSTTGNNSLKWYYVSAQQPDEVLFIKFFDSVALGRNAEEAGAPWHASPEIGSAEGDHPRESIELRILAFW</sequence>
<reference evidence="3 4" key="1">
    <citation type="submission" date="2018-05" db="EMBL/GenBank/DDBJ databases">
        <title>Draft genome sequence of Scytalidium lignicola DSM 105466, a ubiquitous saprotrophic fungus.</title>
        <authorList>
            <person name="Buettner E."/>
            <person name="Gebauer A.M."/>
            <person name="Hofrichter M."/>
            <person name="Liers C."/>
            <person name="Kellner H."/>
        </authorList>
    </citation>
    <scope>NUCLEOTIDE SEQUENCE [LARGE SCALE GENOMIC DNA]</scope>
    <source>
        <strain evidence="3 4">DSM 105466</strain>
    </source>
</reference>
<dbReference type="EMBL" id="NCSJ02000122">
    <property type="protein sequence ID" value="RFU29637.1"/>
    <property type="molecule type" value="Genomic_DNA"/>
</dbReference>
<dbReference type="InterPro" id="IPR044053">
    <property type="entry name" value="AsaB-like"/>
</dbReference>
<name>A0A3E2H8K8_SCYLI</name>
<dbReference type="AlphaFoldDB" id="A0A3E2H8K8"/>
<evidence type="ECO:0008006" key="5">
    <source>
        <dbReference type="Google" id="ProtNLM"/>
    </source>
</evidence>
<proteinExistence type="inferred from homology"/>
<dbReference type="GO" id="GO:0016491">
    <property type="term" value="F:oxidoreductase activity"/>
    <property type="evidence" value="ECO:0007669"/>
    <property type="project" value="InterPro"/>
</dbReference>
<dbReference type="OMA" id="KWYYVSA"/>
<evidence type="ECO:0000256" key="2">
    <source>
        <dbReference type="SAM" id="MobiDB-lite"/>
    </source>
</evidence>
<dbReference type="STRING" id="5539.A0A3E2H8K8"/>
<protein>
    <recommendedName>
        <fullName evidence="5">GA4 desaturase</fullName>
    </recommendedName>
</protein>
<organism evidence="3 4">
    <name type="scientific">Scytalidium lignicola</name>
    <name type="common">Hyphomycete</name>
    <dbReference type="NCBI Taxonomy" id="5539"/>
    <lineage>
        <taxon>Eukaryota</taxon>
        <taxon>Fungi</taxon>
        <taxon>Dikarya</taxon>
        <taxon>Ascomycota</taxon>
        <taxon>Pezizomycotina</taxon>
        <taxon>Leotiomycetes</taxon>
        <taxon>Leotiomycetes incertae sedis</taxon>
        <taxon>Scytalidium</taxon>
    </lineage>
</organism>
<evidence type="ECO:0000313" key="4">
    <source>
        <dbReference type="Proteomes" id="UP000258309"/>
    </source>
</evidence>
<feature type="non-terminal residue" evidence="3">
    <location>
        <position position="1"/>
    </location>
</feature>
<dbReference type="Proteomes" id="UP000258309">
    <property type="component" value="Unassembled WGS sequence"/>
</dbReference>
<keyword evidence="4" id="KW-1185">Reference proteome</keyword>
<feature type="non-terminal residue" evidence="3">
    <location>
        <position position="387"/>
    </location>
</feature>
<dbReference type="PANTHER" id="PTHR34598:SF3">
    <property type="entry name" value="OXIDOREDUCTASE AN1597"/>
    <property type="match status" value="1"/>
</dbReference>
<accession>A0A3E2H8K8</accession>
<gene>
    <name evidence="3" type="ORF">B7463_g6718</name>
</gene>